<organism evidence="2 3">
    <name type="scientific">Fusarium fujikuroi</name>
    <name type="common">Bakanae and foot rot disease fungus</name>
    <name type="synonym">Gibberella fujikuroi</name>
    <dbReference type="NCBI Taxonomy" id="5127"/>
    <lineage>
        <taxon>Eukaryota</taxon>
        <taxon>Fungi</taxon>
        <taxon>Dikarya</taxon>
        <taxon>Ascomycota</taxon>
        <taxon>Pezizomycotina</taxon>
        <taxon>Sordariomycetes</taxon>
        <taxon>Hypocreomycetidae</taxon>
        <taxon>Hypocreales</taxon>
        <taxon>Nectriaceae</taxon>
        <taxon>Fusarium</taxon>
        <taxon>Fusarium fujikuroi species complex</taxon>
    </lineage>
</organism>
<dbReference type="AlphaFoldDB" id="A0A9Q9RTH8"/>
<reference evidence="2" key="1">
    <citation type="submission" date="2019-05" db="EMBL/GenBank/DDBJ databases">
        <authorList>
            <person name="Piombo E."/>
        </authorList>
    </citation>
    <scope>NUCLEOTIDE SEQUENCE</scope>
    <source>
        <strain evidence="2">C2S</strain>
    </source>
</reference>
<gene>
    <name evidence="2" type="ORF">C2S_1783</name>
</gene>
<evidence type="ECO:0000313" key="2">
    <source>
        <dbReference type="EMBL" id="VTT74598.1"/>
    </source>
</evidence>
<dbReference type="Proteomes" id="UP000760494">
    <property type="component" value="Unassembled WGS sequence"/>
</dbReference>
<sequence>MQLVPLRKLLMGRVNNTAFCRSGKSLVDPSRVLHTHDLEIQQQSPESFGYQDSLTEGSPSTSLAIAVSESPKLTQQAVDPGVSPRQALKSVPVQKIDEKIDRKAERPKSIRSDRNPDAPGRLSFQTRDKSSLFHRRLLRLNGNSG</sequence>
<comment type="caution">
    <text evidence="2">The sequence shown here is derived from an EMBL/GenBank/DDBJ whole genome shotgun (WGS) entry which is preliminary data.</text>
</comment>
<feature type="region of interest" description="Disordered" evidence="1">
    <location>
        <begin position="43"/>
        <end position="62"/>
    </location>
</feature>
<protein>
    <submittedName>
        <fullName evidence="2">Uncharacterized protein</fullName>
    </submittedName>
</protein>
<feature type="compositionally biased region" description="Basic and acidic residues" evidence="1">
    <location>
        <begin position="95"/>
        <end position="116"/>
    </location>
</feature>
<dbReference type="EMBL" id="CABFJX010000374">
    <property type="protein sequence ID" value="VTT74598.1"/>
    <property type="molecule type" value="Genomic_DNA"/>
</dbReference>
<evidence type="ECO:0000256" key="1">
    <source>
        <dbReference type="SAM" id="MobiDB-lite"/>
    </source>
</evidence>
<name>A0A9Q9RTH8_FUSFU</name>
<accession>A0A9Q9RTH8</accession>
<evidence type="ECO:0000313" key="3">
    <source>
        <dbReference type="Proteomes" id="UP000760494"/>
    </source>
</evidence>
<feature type="region of interest" description="Disordered" evidence="1">
    <location>
        <begin position="71"/>
        <end position="128"/>
    </location>
</feature>
<proteinExistence type="predicted"/>